<dbReference type="GO" id="GO:0008270">
    <property type="term" value="F:zinc ion binding"/>
    <property type="evidence" value="ECO:0007669"/>
    <property type="project" value="InterPro"/>
</dbReference>
<evidence type="ECO:0000313" key="3">
    <source>
        <dbReference type="Proteomes" id="UP000215374"/>
    </source>
</evidence>
<dbReference type="InterPro" id="IPR002711">
    <property type="entry name" value="HNH"/>
</dbReference>
<sequence length="443" mass="49561">MSDTKAPPKTPTQVREEIIGHYTALSQHHAQVLSAISQLCERDIQREYACKSIPVWLIRYCRMKKSRAYEYTAVAVKLRRFAYLCEAFHKGKIDYSTVRLLLKHIHSENEHRLVDLAIELGYHGLEEALAGQQDNNTDPTPPAKGLHLREDGRLTRGWFTMSAVDGAQFKAALKAGALAYHAGLNSMSDYVDEKGEFDETKLTTALEEATTRPDTSGADILNTGFGLPPQRFLLHALMGMVQLVRSGMAKSTRLAPAAQVNIMMSMSGNGYLPNNKAVPAFNLANVAANAEARGVLFDDHGLIINYGRKRRLVSKTQMEALMSMWGHQCAMPGCNHDMFMQAHHIDEWVNGGHTDLDNLIPLCSSCHSMVTDREILIMRHGIEIHFIAPDGARWVSKDRQTPKRDDNARLQCELEDYGDNFADKPCDDNECENCTCTTEENPD</sequence>
<dbReference type="OrthoDB" id="4752861at2"/>
<proteinExistence type="predicted"/>
<keyword evidence="2" id="KW-0255">Endonuclease</keyword>
<name>A0A239ZRP6_9CORY</name>
<evidence type="ECO:0000259" key="1">
    <source>
        <dbReference type="SMART" id="SM00507"/>
    </source>
</evidence>
<dbReference type="Pfam" id="PF01844">
    <property type="entry name" value="HNH"/>
    <property type="match status" value="1"/>
</dbReference>
<dbReference type="InterPro" id="IPR003615">
    <property type="entry name" value="HNH_nuc"/>
</dbReference>
<keyword evidence="2" id="KW-0378">Hydrolase</keyword>
<dbReference type="GO" id="GO:0003676">
    <property type="term" value="F:nucleic acid binding"/>
    <property type="evidence" value="ECO:0007669"/>
    <property type="project" value="InterPro"/>
</dbReference>
<organism evidence="2 3">
    <name type="scientific">Corynebacterium imitans</name>
    <dbReference type="NCBI Taxonomy" id="156978"/>
    <lineage>
        <taxon>Bacteria</taxon>
        <taxon>Bacillati</taxon>
        <taxon>Actinomycetota</taxon>
        <taxon>Actinomycetes</taxon>
        <taxon>Mycobacteriales</taxon>
        <taxon>Corynebacteriaceae</taxon>
        <taxon>Corynebacterium</taxon>
    </lineage>
</organism>
<reference evidence="2 3" key="1">
    <citation type="submission" date="2017-06" db="EMBL/GenBank/DDBJ databases">
        <authorList>
            <consortium name="Pathogen Informatics"/>
        </authorList>
    </citation>
    <scope>NUCLEOTIDE SEQUENCE [LARGE SCALE GENOMIC DNA]</scope>
    <source>
        <strain evidence="2 3">NCTC13015</strain>
    </source>
</reference>
<evidence type="ECO:0000313" key="2">
    <source>
        <dbReference type="EMBL" id="SNV73316.1"/>
    </source>
</evidence>
<dbReference type="RefSeq" id="WP_084674292.1">
    <property type="nucleotide sequence ID" value="NZ_CP009211.1"/>
</dbReference>
<dbReference type="GO" id="GO:0004519">
    <property type="term" value="F:endonuclease activity"/>
    <property type="evidence" value="ECO:0007669"/>
    <property type="project" value="UniProtKB-KW"/>
</dbReference>
<dbReference type="Gene3D" id="1.10.30.50">
    <property type="match status" value="1"/>
</dbReference>
<dbReference type="AlphaFoldDB" id="A0A239ZRP6"/>
<dbReference type="SMART" id="SM00507">
    <property type="entry name" value="HNHc"/>
    <property type="match status" value="1"/>
</dbReference>
<accession>A0A239ZRP6</accession>
<protein>
    <submittedName>
        <fullName evidence="2">Endonuclease</fullName>
    </submittedName>
</protein>
<dbReference type="CDD" id="cd00085">
    <property type="entry name" value="HNHc"/>
    <property type="match status" value="1"/>
</dbReference>
<dbReference type="EMBL" id="LT906467">
    <property type="protein sequence ID" value="SNV73316.1"/>
    <property type="molecule type" value="Genomic_DNA"/>
</dbReference>
<gene>
    <name evidence="2" type="ORF">SAMEA4535761_01413</name>
</gene>
<dbReference type="Proteomes" id="UP000215374">
    <property type="component" value="Chromosome 1"/>
</dbReference>
<feature type="domain" description="HNH nuclease" evidence="1">
    <location>
        <begin position="316"/>
        <end position="368"/>
    </location>
</feature>
<keyword evidence="2" id="KW-0540">Nuclease</keyword>